<dbReference type="Proteomes" id="UP000776651">
    <property type="component" value="Unassembled WGS sequence"/>
</dbReference>
<comment type="caution">
    <text evidence="1">The sequence shown here is derived from an EMBL/GenBank/DDBJ whole genome shotgun (WGS) entry which is preliminary data.</text>
</comment>
<gene>
    <name evidence="1" type="ORF">K3177_12075</name>
</gene>
<reference evidence="1 2" key="1">
    <citation type="submission" date="2021-08" db="EMBL/GenBank/DDBJ databases">
        <title>Comparative Genomics Analysis of the Genus Qipengyuania Reveals Extensive Genetic Diversity and Metabolic Versatility, Including the Description of Fifteen Novel Species.</title>
        <authorList>
            <person name="Liu Y."/>
        </authorList>
    </citation>
    <scope>NUCLEOTIDE SEQUENCE [LARGE SCALE GENOMIC DNA]</scope>
    <source>
        <strain evidence="1 2">GH25</strain>
    </source>
</reference>
<proteinExistence type="predicted"/>
<evidence type="ECO:0000313" key="1">
    <source>
        <dbReference type="EMBL" id="MBX7489253.1"/>
    </source>
</evidence>
<dbReference type="RefSeq" id="WP_221598444.1">
    <property type="nucleotide sequence ID" value="NZ_JAIGNQ010000003.1"/>
</dbReference>
<dbReference type="Gene3D" id="2.60.40.1190">
    <property type="match status" value="1"/>
</dbReference>
<dbReference type="CDD" id="cd09627">
    <property type="entry name" value="DOMON_murB_like"/>
    <property type="match status" value="1"/>
</dbReference>
<name>A0ABS7JGV1_9SPHN</name>
<evidence type="ECO:0000313" key="2">
    <source>
        <dbReference type="Proteomes" id="UP000776651"/>
    </source>
</evidence>
<accession>A0ABS7JGV1</accession>
<dbReference type="EMBL" id="JAIGNQ010000003">
    <property type="protein sequence ID" value="MBX7489253.1"/>
    <property type="molecule type" value="Genomic_DNA"/>
</dbReference>
<keyword evidence="2" id="KW-1185">Reference proteome</keyword>
<organism evidence="1 2">
    <name type="scientific">Qipengyuania pacifica</name>
    <dbReference type="NCBI Taxonomy" id="2860199"/>
    <lineage>
        <taxon>Bacteria</taxon>
        <taxon>Pseudomonadati</taxon>
        <taxon>Pseudomonadota</taxon>
        <taxon>Alphaproteobacteria</taxon>
        <taxon>Sphingomonadales</taxon>
        <taxon>Erythrobacteraceae</taxon>
        <taxon>Qipengyuania</taxon>
    </lineage>
</organism>
<protein>
    <submittedName>
        <fullName evidence="1">DOMON-like domain-containing protein</fullName>
    </submittedName>
</protein>
<sequence>MEMYRLVPHQAHPPLAITSIEARVIGRDPNWLRLRWRIEGAGRLVVPKFAGKGRADNLWQKTCFEVFLQPEGGEPYCEFNLSPSERWNAYDFHSRREGMAERPVQREPVCTMRMGSSFAIFDAAIPGAALPEAHCAMGLTSVIEEEGGHKSYWALAHHETKPDFHDPACFTARLAPPSAT</sequence>